<protein>
    <submittedName>
        <fullName evidence="2">Uncharacterized protein</fullName>
    </submittedName>
</protein>
<proteinExistence type="predicted"/>
<feature type="signal peptide" evidence="1">
    <location>
        <begin position="1"/>
        <end position="18"/>
    </location>
</feature>
<evidence type="ECO:0000313" key="3">
    <source>
        <dbReference type="Proteomes" id="UP000789390"/>
    </source>
</evidence>
<feature type="chain" id="PRO_5035202912" evidence="1">
    <location>
        <begin position="19"/>
        <end position="233"/>
    </location>
</feature>
<dbReference type="Proteomes" id="UP000789390">
    <property type="component" value="Unassembled WGS sequence"/>
</dbReference>
<dbReference type="OrthoDB" id="6362159at2759"/>
<gene>
    <name evidence="2" type="ORF">DGAL_LOCUS12857</name>
</gene>
<reference evidence="2" key="1">
    <citation type="submission" date="2021-11" db="EMBL/GenBank/DDBJ databases">
        <authorList>
            <person name="Schell T."/>
        </authorList>
    </citation>
    <scope>NUCLEOTIDE SEQUENCE</scope>
    <source>
        <strain evidence="2">M5</strain>
    </source>
</reference>
<name>A0A8J2W8Z6_9CRUS</name>
<organism evidence="2 3">
    <name type="scientific">Daphnia galeata</name>
    <dbReference type="NCBI Taxonomy" id="27404"/>
    <lineage>
        <taxon>Eukaryota</taxon>
        <taxon>Metazoa</taxon>
        <taxon>Ecdysozoa</taxon>
        <taxon>Arthropoda</taxon>
        <taxon>Crustacea</taxon>
        <taxon>Branchiopoda</taxon>
        <taxon>Diplostraca</taxon>
        <taxon>Cladocera</taxon>
        <taxon>Anomopoda</taxon>
        <taxon>Daphniidae</taxon>
        <taxon>Daphnia</taxon>
    </lineage>
</organism>
<dbReference type="AlphaFoldDB" id="A0A8J2W8Z6"/>
<keyword evidence="1" id="KW-0732">Signal</keyword>
<comment type="caution">
    <text evidence="2">The sequence shown here is derived from an EMBL/GenBank/DDBJ whole genome shotgun (WGS) entry which is preliminary data.</text>
</comment>
<keyword evidence="3" id="KW-1185">Reference proteome</keyword>
<accession>A0A8J2W8Z6</accession>
<evidence type="ECO:0000313" key="2">
    <source>
        <dbReference type="EMBL" id="CAH0109379.1"/>
    </source>
</evidence>
<dbReference type="EMBL" id="CAKKLH010000292">
    <property type="protein sequence ID" value="CAH0109379.1"/>
    <property type="molecule type" value="Genomic_DNA"/>
</dbReference>
<sequence>MSLFAIILLLIVSSICQGYPHDVENLAHDHEHDEHEHHHHHNTIDLAANLAASFKLNVSTHMKSSELMSCISEDYRNNIHEQCDEKLHHQQDYIPPMSAECFLTLIKALDNVTGLLDVAVLITQTIEISSLTAEQKKSASASLEFCVENNFTHPDPPPFASAEKKIDGFTMDKIFNGMKYDKRSNPMRVMGCSSVPISKKSDLVTAPISIESIDTDISSEEKTAMDDDDVIAS</sequence>
<evidence type="ECO:0000256" key="1">
    <source>
        <dbReference type="SAM" id="SignalP"/>
    </source>
</evidence>